<feature type="domain" description="Glycosyl hydrolase family 30 TIM-barrel" evidence="5">
    <location>
        <begin position="45"/>
        <end position="377"/>
    </location>
</feature>
<dbReference type="PANTHER" id="PTHR11069:SF23">
    <property type="entry name" value="LYSOSOMAL ACID GLUCOSYLCERAMIDASE"/>
    <property type="match status" value="1"/>
</dbReference>
<dbReference type="Gene3D" id="3.20.20.80">
    <property type="entry name" value="Glycosidases"/>
    <property type="match status" value="1"/>
</dbReference>
<dbReference type="InterPro" id="IPR001139">
    <property type="entry name" value="Glyco_hydro_30"/>
</dbReference>
<dbReference type="Pfam" id="PF02055">
    <property type="entry name" value="Glyco_hydro_30"/>
    <property type="match status" value="1"/>
</dbReference>
<organism evidence="7 8">
    <name type="scientific">Escherichia coli</name>
    <dbReference type="NCBI Taxonomy" id="562"/>
    <lineage>
        <taxon>Bacteria</taxon>
        <taxon>Pseudomonadati</taxon>
        <taxon>Pseudomonadota</taxon>
        <taxon>Gammaproteobacteria</taxon>
        <taxon>Enterobacterales</taxon>
        <taxon>Enterobacteriaceae</taxon>
        <taxon>Escherichia</taxon>
    </lineage>
</organism>
<dbReference type="Proteomes" id="UP001271591">
    <property type="component" value="Unassembled WGS sequence"/>
</dbReference>
<comment type="caution">
    <text evidence="7">The sequence shown here is derived from an EMBL/GenBank/DDBJ whole genome shotgun (WGS) entry which is preliminary data.</text>
</comment>
<dbReference type="GO" id="GO:0016020">
    <property type="term" value="C:membrane"/>
    <property type="evidence" value="ECO:0007669"/>
    <property type="project" value="GOC"/>
</dbReference>
<evidence type="ECO:0000313" key="8">
    <source>
        <dbReference type="Proteomes" id="UP001271591"/>
    </source>
</evidence>
<dbReference type="InterPro" id="IPR033452">
    <property type="entry name" value="GH30_C"/>
</dbReference>
<evidence type="ECO:0000259" key="5">
    <source>
        <dbReference type="Pfam" id="PF02055"/>
    </source>
</evidence>
<dbReference type="PANTHER" id="PTHR11069">
    <property type="entry name" value="GLUCOSYLCERAMIDASE"/>
    <property type="match status" value="1"/>
</dbReference>
<keyword evidence="2" id="KW-0732">Signal</keyword>
<dbReference type="Gene3D" id="2.60.40.1180">
    <property type="entry name" value="Golgi alpha-mannosidase II"/>
    <property type="match status" value="1"/>
</dbReference>
<evidence type="ECO:0000256" key="2">
    <source>
        <dbReference type="ARBA" id="ARBA00022729"/>
    </source>
</evidence>
<dbReference type="GO" id="GO:0004348">
    <property type="term" value="F:glucosylceramidase activity"/>
    <property type="evidence" value="ECO:0007669"/>
    <property type="project" value="InterPro"/>
</dbReference>
<evidence type="ECO:0000256" key="3">
    <source>
        <dbReference type="ARBA" id="ARBA00022801"/>
    </source>
</evidence>
<evidence type="ECO:0000256" key="4">
    <source>
        <dbReference type="RuleBase" id="RU361188"/>
    </source>
</evidence>
<gene>
    <name evidence="7" type="ORF">R8G00_21140</name>
</gene>
<dbReference type="InterPro" id="IPR017853">
    <property type="entry name" value="GH"/>
</dbReference>
<comment type="similarity">
    <text evidence="1 4">Belongs to the glycosyl hydrolase 30 family.</text>
</comment>
<dbReference type="InterPro" id="IPR013780">
    <property type="entry name" value="Glyco_hydro_b"/>
</dbReference>
<dbReference type="RefSeq" id="WP_001563677.1">
    <property type="nucleotide sequence ID" value="NZ_BDLJ01000066.1"/>
</dbReference>
<keyword evidence="4" id="KW-0326">Glycosidase</keyword>
<keyword evidence="3 4" id="KW-0378">Hydrolase</keyword>
<protein>
    <submittedName>
        <fullName evidence="7">Glycoside hydrolase family 30 beta sandwich domain-containing protein</fullName>
    </submittedName>
</protein>
<name>A0AAP6B0F4_ECOLX</name>
<dbReference type="SUPFAM" id="SSF51445">
    <property type="entry name" value="(Trans)glycosidases"/>
    <property type="match status" value="1"/>
</dbReference>
<evidence type="ECO:0000313" key="7">
    <source>
        <dbReference type="EMBL" id="MDW9352018.1"/>
    </source>
</evidence>
<dbReference type="GO" id="GO:0006680">
    <property type="term" value="P:glucosylceramide catabolic process"/>
    <property type="evidence" value="ECO:0007669"/>
    <property type="project" value="TreeGrafter"/>
</dbReference>
<evidence type="ECO:0000259" key="6">
    <source>
        <dbReference type="Pfam" id="PF17189"/>
    </source>
</evidence>
<accession>A0AAP6B0F4</accession>
<dbReference type="Pfam" id="PF17189">
    <property type="entry name" value="Glyco_hydro_30C"/>
    <property type="match status" value="1"/>
</dbReference>
<proteinExistence type="inferred from homology"/>
<feature type="domain" description="Glycosyl hydrolase family 30 beta sandwich" evidence="6">
    <location>
        <begin position="383"/>
        <end position="439"/>
    </location>
</feature>
<sequence>MKGRLITSDPWNQQFMVELEVFFSPRQPACSELISVFPNHSLQQIDGFGGSFTESAGVVFNSMSDKTKAQFLNLYFSPQEHNYSLGRMPIQSCDFSLSNYAYVDSSEDLRQGRISFSRDESHLMPLISAALRINPQIKLMASPWSPPAFMKTNYDMNGGGKLRYEYYADWADIIIDYLLEYRRHGISVKALSVQNEPVAIKSWDSCLYSVEEETTFAVHYLRPRLARYGMNEIEIYIWDHDKDGLIDWAERAFADEKDGDSINGMAFHWYTGDHFSQIQYLARKLPNKKLLFSEGCVPMENDEGGQIRHWHTYIHDMIGNFKSGCSGFIDWNLLLDSDGGPNHQSNLCEAPVQYDALNDILWCNHSWYGIGHFCRFVHPGAKVMLTSSYDTQLEDVGFVNPDGERVLVVYNRDTRERHFRVVDGDRELALTLPPSGASTLVWRQE</sequence>
<dbReference type="AlphaFoldDB" id="A0AAP6B0F4"/>
<reference evidence="7" key="1">
    <citation type="submission" date="2023-10" db="EMBL/GenBank/DDBJ databases">
        <title>Draft Genome Sequence of a Shiga toxin-producing Escherichia coli strain from deer meat showing an IS-element integration in the B-subunit of the Shiga toxin Stx2b gene.</title>
        <authorList>
            <person name="Projahn M."/>
            <person name="Borowiak M."/>
        </authorList>
    </citation>
    <scope>NUCLEOTIDE SEQUENCE</scope>
    <source>
        <strain evidence="7">BfR-EC-18960</strain>
    </source>
</reference>
<evidence type="ECO:0000256" key="1">
    <source>
        <dbReference type="ARBA" id="ARBA00005382"/>
    </source>
</evidence>
<dbReference type="PRINTS" id="PR00843">
    <property type="entry name" value="GLHYDRLASE30"/>
</dbReference>
<dbReference type="InterPro" id="IPR033453">
    <property type="entry name" value="Glyco_hydro_30_TIM-barrel"/>
</dbReference>
<dbReference type="EMBL" id="JAWPMK010000002">
    <property type="protein sequence ID" value="MDW9352018.1"/>
    <property type="molecule type" value="Genomic_DNA"/>
</dbReference>